<sequence>MLTPTYLIRYLPPQTEIETVPVLKALVEANKALAELKGRATTIPNQGILTKPSLSMKS</sequence>
<evidence type="ECO:0000259" key="1">
    <source>
        <dbReference type="PROSITE" id="PS51548"/>
    </source>
</evidence>
<gene>
    <name evidence="2" type="ORF">GCM10007872_31470</name>
</gene>
<comment type="caution">
    <text evidence="2">The sequence shown here is derived from an EMBL/GenBank/DDBJ whole genome shotgun (WGS) entry which is preliminary data.</text>
</comment>
<dbReference type="AlphaFoldDB" id="A0AA37SNB8"/>
<dbReference type="InterPro" id="IPR025775">
    <property type="entry name" value="Birna_VP4_Prtase_dom"/>
</dbReference>
<organism evidence="2 3">
    <name type="scientific">Gluconobacter sphaericus NBRC 12467</name>
    <dbReference type="NCBI Taxonomy" id="1307951"/>
    <lineage>
        <taxon>Bacteria</taxon>
        <taxon>Pseudomonadati</taxon>
        <taxon>Pseudomonadota</taxon>
        <taxon>Alphaproteobacteria</taxon>
        <taxon>Acetobacterales</taxon>
        <taxon>Acetobacteraceae</taxon>
        <taxon>Gluconobacter</taxon>
    </lineage>
</organism>
<evidence type="ECO:0000313" key="2">
    <source>
        <dbReference type="EMBL" id="GLQ86234.1"/>
    </source>
</evidence>
<dbReference type="Proteomes" id="UP001156708">
    <property type="component" value="Unassembled WGS sequence"/>
</dbReference>
<accession>A0AA37SNB8</accession>
<dbReference type="EMBL" id="BSNZ01000056">
    <property type="protein sequence ID" value="GLQ86234.1"/>
    <property type="molecule type" value="Genomic_DNA"/>
</dbReference>
<name>A0AA37SNB8_9PROT</name>
<dbReference type="RefSeq" id="WP_167495572.1">
    <property type="nucleotide sequence ID" value="NZ_BARA01000013.1"/>
</dbReference>
<dbReference type="PROSITE" id="PS51548">
    <property type="entry name" value="BIRNAVIRUS_VP4_PRO"/>
    <property type="match status" value="1"/>
</dbReference>
<reference evidence="3" key="1">
    <citation type="journal article" date="2019" name="Int. J. Syst. Evol. Microbiol.">
        <title>The Global Catalogue of Microorganisms (GCM) 10K type strain sequencing project: providing services to taxonomists for standard genome sequencing and annotation.</title>
        <authorList>
            <consortium name="The Broad Institute Genomics Platform"/>
            <consortium name="The Broad Institute Genome Sequencing Center for Infectious Disease"/>
            <person name="Wu L."/>
            <person name="Ma J."/>
        </authorList>
    </citation>
    <scope>NUCLEOTIDE SEQUENCE [LARGE SCALE GENOMIC DNA]</scope>
    <source>
        <strain evidence="3">NBRC 12467</strain>
    </source>
</reference>
<keyword evidence="3" id="KW-1185">Reference proteome</keyword>
<protein>
    <recommendedName>
        <fullName evidence="1">Peptidase S50 domain-containing protein</fullName>
    </recommendedName>
</protein>
<evidence type="ECO:0000313" key="3">
    <source>
        <dbReference type="Proteomes" id="UP001156708"/>
    </source>
</evidence>
<feature type="domain" description="Peptidase S50" evidence="1">
    <location>
        <begin position="1"/>
        <end position="58"/>
    </location>
</feature>
<proteinExistence type="predicted"/>